<evidence type="ECO:0000313" key="3">
    <source>
        <dbReference type="Proteomes" id="UP001500021"/>
    </source>
</evidence>
<feature type="domain" description="PilZ" evidence="1">
    <location>
        <begin position="157"/>
        <end position="247"/>
    </location>
</feature>
<keyword evidence="3" id="KW-1185">Reference proteome</keyword>
<feature type="domain" description="PilZ" evidence="1">
    <location>
        <begin position="501"/>
        <end position="583"/>
    </location>
</feature>
<accession>A0ABP3WHF3</accession>
<comment type="caution">
    <text evidence="2">The sequence shown here is derived from an EMBL/GenBank/DDBJ whole genome shotgun (WGS) entry which is preliminary data.</text>
</comment>
<dbReference type="InterPro" id="IPR009875">
    <property type="entry name" value="PilZ_domain"/>
</dbReference>
<proteinExistence type="predicted"/>
<dbReference type="EMBL" id="BAAAFA010000003">
    <property type="protein sequence ID" value="GAA0814061.1"/>
    <property type="molecule type" value="Genomic_DNA"/>
</dbReference>
<gene>
    <name evidence="2" type="ORF">GCM10009111_10340</name>
</gene>
<evidence type="ECO:0000259" key="1">
    <source>
        <dbReference type="Pfam" id="PF07238"/>
    </source>
</evidence>
<evidence type="ECO:0000313" key="2">
    <source>
        <dbReference type="EMBL" id="GAA0814061.1"/>
    </source>
</evidence>
<dbReference type="Pfam" id="PF07238">
    <property type="entry name" value="PilZ"/>
    <property type="match status" value="2"/>
</dbReference>
<dbReference type="RefSeq" id="WP_343815799.1">
    <property type="nucleotide sequence ID" value="NZ_BAAAFA010000003.1"/>
</dbReference>
<sequence length="826" mass="94266">MNKDFSKHQSLIDAFRGLANKANFDTKFAAAAGHIPKTEKFLLKMELKRLGSPCTRGIDLRGLVDGECQLFDYQGQSHFLDDIAIRVFEEHAEIYGGYTFGVYEAVKNTENNFRNIYQAEQWSADNALAQTQVPSPTNVIDKTQYPASLYYFDNYPNRAEERMNFAIAIEITLNNKRVIEATSVDISVTGLKIKLINQAPMSNGDVVNVFFTGFEQDFQFTKDSVFSYQVQNVFCDKAMQLVGLKRIDEDENSFSRFLHGYIQGHKRRYKVNLDNTINALQARIFEQFTLLKINELPVFMAKDNKSFLPRYALTTVNNQDCYHYWRDERKNSTLNFLITEERFSRMQTAQEQGRNLLVFSFVHIHQGAKFFYSMDDQQRMSDEDFFVKFVAFAASKASFAITALSYREVTSNQGYSPYTTANIETKQQSYLNLPLTPEVEEKIAQLPLVVSALDLTSEARVDEYKQLSYEGIDLAKLKLFGHKRLTSAITVDEIAINYGKQRQELRFKYKTPAIIECQSVKWSGVSADFSMSGLKIELDAPAMLSAGDIVSLSFPDLQKITSAFDLNALPYKVVRINKEKTTVNLRVLVKEHQHIGRSFFKLLIEKNKHKLTPDEYAMLTPGLSSALRTLYAVNLSIPCAMVQTSGSRYKVEALVLGKYAHQNAPKSEQNLLSSMLELSDQANRYNLYPLLSNLQIMNLLDQKLKKILPGDKSVNELAYITINPNVEQVDKAVSVRLASEFETPELKRFFIKKALMRGQFYALEVRLSRSMEPQIEHLHAELSYISAYAIHRGKQLEQEIFSVAGLVQLCDMTQETLLRNQLLAIA</sequence>
<dbReference type="Proteomes" id="UP001500021">
    <property type="component" value="Unassembled WGS sequence"/>
</dbReference>
<reference evidence="3" key="1">
    <citation type="journal article" date="2019" name="Int. J. Syst. Evol. Microbiol.">
        <title>The Global Catalogue of Microorganisms (GCM) 10K type strain sequencing project: providing services to taxonomists for standard genome sequencing and annotation.</title>
        <authorList>
            <consortium name="The Broad Institute Genomics Platform"/>
            <consortium name="The Broad Institute Genome Sequencing Center for Infectious Disease"/>
            <person name="Wu L."/>
            <person name="Ma J."/>
        </authorList>
    </citation>
    <scope>NUCLEOTIDE SEQUENCE [LARGE SCALE GENOMIC DNA]</scope>
    <source>
        <strain evidence="3">JCM 15608</strain>
    </source>
</reference>
<protein>
    <submittedName>
        <fullName evidence="2">PilZ domain-containing protein</fullName>
    </submittedName>
</protein>
<name>A0ABP3WHF3_9GAMM</name>
<dbReference type="SUPFAM" id="SSF141371">
    <property type="entry name" value="PilZ domain-like"/>
    <property type="match status" value="1"/>
</dbReference>
<organism evidence="2 3">
    <name type="scientific">Colwellia asteriadis</name>
    <dbReference type="NCBI Taxonomy" id="517723"/>
    <lineage>
        <taxon>Bacteria</taxon>
        <taxon>Pseudomonadati</taxon>
        <taxon>Pseudomonadota</taxon>
        <taxon>Gammaproteobacteria</taxon>
        <taxon>Alteromonadales</taxon>
        <taxon>Colwelliaceae</taxon>
        <taxon>Colwellia</taxon>
    </lineage>
</organism>
<dbReference type="Gene3D" id="2.40.10.220">
    <property type="entry name" value="predicted glycosyltransferase like domains"/>
    <property type="match status" value="2"/>
</dbReference>